<dbReference type="Pfam" id="PF16224">
    <property type="entry name" value="DUF4883"/>
    <property type="match status" value="1"/>
</dbReference>
<evidence type="ECO:0000313" key="2">
    <source>
        <dbReference type="Proteomes" id="UP001144612"/>
    </source>
</evidence>
<keyword evidence="2" id="KW-1185">Reference proteome</keyword>
<sequence>MLILTLLLSIFISFKMYLGREKPSNYFYTNLLAKNITLSDKYEIKVLDTNFYKTETLSGEDIQIIRHFLKQLRKPNFIQKPVTLNKKPEYKIFFTFQDTNEKYIINVYDNEFISVYPWDGDFYMDYIDMKNIPVRYNMYSLCKDSFVKQPNI</sequence>
<protein>
    <submittedName>
        <fullName evidence="1">DUF4883 family protein</fullName>
    </submittedName>
</protein>
<dbReference type="CDD" id="cd15786">
    <property type="entry name" value="CPF_1278_like"/>
    <property type="match status" value="1"/>
</dbReference>
<comment type="caution">
    <text evidence="1">The sequence shown here is derived from an EMBL/GenBank/DDBJ whole genome shotgun (WGS) entry which is preliminary data.</text>
</comment>
<gene>
    <name evidence="1" type="ORF">OW729_03665</name>
</gene>
<proteinExistence type="predicted"/>
<dbReference type="EMBL" id="JAPQFJ010000003">
    <property type="protein sequence ID" value="MCY6957702.1"/>
    <property type="molecule type" value="Genomic_DNA"/>
</dbReference>
<reference evidence="1" key="1">
    <citation type="submission" date="2022-12" db="EMBL/GenBank/DDBJ databases">
        <title>Clostridium sp. nov., isolated from industrial wastewater.</title>
        <authorList>
            <person name="Jiayan W."/>
        </authorList>
    </citation>
    <scope>NUCLEOTIDE SEQUENCE</scope>
    <source>
        <strain evidence="1">ZC22-4</strain>
    </source>
</reference>
<dbReference type="InterPro" id="IPR032619">
    <property type="entry name" value="DUF4883"/>
</dbReference>
<dbReference type="Proteomes" id="UP001144612">
    <property type="component" value="Unassembled WGS sequence"/>
</dbReference>
<dbReference type="Gene3D" id="3.30.1490.410">
    <property type="entry name" value="Uncharacterised protein PF16224, DUF4883"/>
    <property type="match status" value="1"/>
</dbReference>
<accession>A0ABT4D5Z6</accession>
<evidence type="ECO:0000313" key="1">
    <source>
        <dbReference type="EMBL" id="MCY6957702.1"/>
    </source>
</evidence>
<name>A0ABT4D5Z6_9CLOT</name>
<organism evidence="1 2">
    <name type="scientific">Clostridium brassicae</name>
    <dbReference type="NCBI Taxonomy" id="2999072"/>
    <lineage>
        <taxon>Bacteria</taxon>
        <taxon>Bacillati</taxon>
        <taxon>Bacillota</taxon>
        <taxon>Clostridia</taxon>
        <taxon>Eubacteriales</taxon>
        <taxon>Clostridiaceae</taxon>
        <taxon>Clostridium</taxon>
    </lineage>
</organism>